<evidence type="ECO:0000256" key="14">
    <source>
        <dbReference type="ARBA" id="ARBA00042102"/>
    </source>
</evidence>
<evidence type="ECO:0000256" key="8">
    <source>
        <dbReference type="ARBA" id="ARBA00022679"/>
    </source>
</evidence>
<evidence type="ECO:0000313" key="18">
    <source>
        <dbReference type="Proteomes" id="UP000199136"/>
    </source>
</evidence>
<evidence type="ECO:0000256" key="3">
    <source>
        <dbReference type="ARBA" id="ARBA00004769"/>
    </source>
</evidence>
<evidence type="ECO:0000256" key="7">
    <source>
        <dbReference type="ARBA" id="ARBA00019161"/>
    </source>
</evidence>
<dbReference type="PANTHER" id="PTHR20858:SF17">
    <property type="entry name" value="HYDROXYMETHYLPYRIMIDINE_PHOSPHOMETHYLPYRIMIDINE KINASE THI20-RELATED"/>
    <property type="match status" value="1"/>
</dbReference>
<dbReference type="GO" id="GO:0009228">
    <property type="term" value="P:thiamine biosynthetic process"/>
    <property type="evidence" value="ECO:0007669"/>
    <property type="project" value="UniProtKB-KW"/>
</dbReference>
<sequence>MISLTIAGSDSGGGAGIQADIKTFQELGVFGTTVITALTDQNTKGVHGVFKVTPQFVQQQLSSVLEDFSIKSIKTGMLYSAEIIEAAAAVLREQKIPLVLDPVMIAKGGEKLLQNSAVEALIEQLLPLTTICTPNIPEAEVLTGMSIKDSKDMERAARSILQMGSDWVVIKGGHTGEKDAVDRVYGHDAAFTMTTPRKKTDHTHGTGCTFSAAITANIAKGYTIPEAIIEAKKFVHLAISYPLFIGSGKGPTNHFAFNQQKGVCEVVVNEA</sequence>
<dbReference type="OrthoDB" id="9810880at2"/>
<evidence type="ECO:0000256" key="5">
    <source>
        <dbReference type="ARBA" id="ARBA00012135"/>
    </source>
</evidence>
<keyword evidence="8" id="KW-0808">Transferase</keyword>
<dbReference type="RefSeq" id="WP_092480477.1">
    <property type="nucleotide sequence ID" value="NZ_CP126128.1"/>
</dbReference>
<dbReference type="InterPro" id="IPR029056">
    <property type="entry name" value="Ribokinase-like"/>
</dbReference>
<dbReference type="CDD" id="cd01169">
    <property type="entry name" value="HMPP_kinase"/>
    <property type="match status" value="1"/>
</dbReference>
<accession>A0A1I5XK24</accession>
<evidence type="ECO:0000256" key="11">
    <source>
        <dbReference type="ARBA" id="ARBA00022840"/>
    </source>
</evidence>
<evidence type="ECO:0000256" key="2">
    <source>
        <dbReference type="ARBA" id="ARBA00000565"/>
    </source>
</evidence>
<evidence type="ECO:0000256" key="9">
    <source>
        <dbReference type="ARBA" id="ARBA00022741"/>
    </source>
</evidence>
<dbReference type="GO" id="GO:0005524">
    <property type="term" value="F:ATP binding"/>
    <property type="evidence" value="ECO:0007669"/>
    <property type="project" value="UniProtKB-KW"/>
</dbReference>
<evidence type="ECO:0000313" key="17">
    <source>
        <dbReference type="EMBL" id="SFQ32146.1"/>
    </source>
</evidence>
<proteinExistence type="inferred from homology"/>
<dbReference type="STRING" id="82801.SAMN04488506_1425"/>
<dbReference type="EC" id="2.7.1.49" evidence="5"/>
<evidence type="ECO:0000259" key="16">
    <source>
        <dbReference type="Pfam" id="PF08543"/>
    </source>
</evidence>
<reference evidence="17 18" key="1">
    <citation type="submission" date="2016-10" db="EMBL/GenBank/DDBJ databases">
        <authorList>
            <person name="de Groot N.N."/>
        </authorList>
    </citation>
    <scope>NUCLEOTIDE SEQUENCE [LARGE SCALE GENOMIC DNA]</scope>
    <source>
        <strain evidence="17 18">DSM 20581</strain>
    </source>
</reference>
<protein>
    <recommendedName>
        <fullName evidence="7">Hydroxymethylpyrimidine/phosphomethylpyrimidine kinase</fullName>
        <ecNumber evidence="5">2.7.1.49</ecNumber>
        <ecNumber evidence="6">2.7.4.7</ecNumber>
    </recommendedName>
    <alternativeName>
        <fullName evidence="14">Hydroxymethylpyrimidine kinase</fullName>
    </alternativeName>
    <alternativeName>
        <fullName evidence="15">Hydroxymethylpyrimidine phosphate kinase</fullName>
    </alternativeName>
</protein>
<dbReference type="AlphaFoldDB" id="A0A1I5XK24"/>
<evidence type="ECO:0000256" key="6">
    <source>
        <dbReference type="ARBA" id="ARBA00012963"/>
    </source>
</evidence>
<comment type="catalytic activity">
    <reaction evidence="1">
        <text>4-amino-5-hydroxymethyl-2-methylpyrimidine + ATP = 4-amino-2-methyl-5-(phosphooxymethyl)pyrimidine + ADP + H(+)</text>
        <dbReference type="Rhea" id="RHEA:23096"/>
        <dbReference type="ChEBI" id="CHEBI:15378"/>
        <dbReference type="ChEBI" id="CHEBI:16892"/>
        <dbReference type="ChEBI" id="CHEBI:30616"/>
        <dbReference type="ChEBI" id="CHEBI:58354"/>
        <dbReference type="ChEBI" id="CHEBI:456216"/>
        <dbReference type="EC" id="2.7.1.49"/>
    </reaction>
</comment>
<evidence type="ECO:0000256" key="12">
    <source>
        <dbReference type="ARBA" id="ARBA00022977"/>
    </source>
</evidence>
<evidence type="ECO:0000256" key="15">
    <source>
        <dbReference type="ARBA" id="ARBA00043176"/>
    </source>
</evidence>
<evidence type="ECO:0000256" key="1">
    <source>
        <dbReference type="ARBA" id="ARBA00000151"/>
    </source>
</evidence>
<gene>
    <name evidence="17" type="ORF">SAMN04488506_1425</name>
</gene>
<comment type="similarity">
    <text evidence="4">Belongs to the ThiD family.</text>
</comment>
<keyword evidence="18" id="KW-1185">Reference proteome</keyword>
<feature type="domain" description="Pyridoxamine kinase/Phosphomethylpyrimidine kinase" evidence="16">
    <location>
        <begin position="10"/>
        <end position="253"/>
    </location>
</feature>
<dbReference type="GO" id="GO:0005829">
    <property type="term" value="C:cytosol"/>
    <property type="evidence" value="ECO:0007669"/>
    <property type="project" value="TreeGrafter"/>
</dbReference>
<dbReference type="GO" id="GO:0008972">
    <property type="term" value="F:phosphomethylpyrimidine kinase activity"/>
    <property type="evidence" value="ECO:0007669"/>
    <property type="project" value="UniProtKB-EC"/>
</dbReference>
<dbReference type="Proteomes" id="UP000199136">
    <property type="component" value="Unassembled WGS sequence"/>
</dbReference>
<dbReference type="EMBL" id="FOXW01000005">
    <property type="protein sequence ID" value="SFQ32146.1"/>
    <property type="molecule type" value="Genomic_DNA"/>
</dbReference>
<keyword evidence="9" id="KW-0547">Nucleotide-binding</keyword>
<dbReference type="InterPro" id="IPR013749">
    <property type="entry name" value="PM/HMP-P_kinase-1"/>
</dbReference>
<dbReference type="Gene3D" id="3.40.1190.20">
    <property type="match status" value="1"/>
</dbReference>
<dbReference type="FunFam" id="3.40.1190.20:FF:000003">
    <property type="entry name" value="Phosphomethylpyrimidine kinase ThiD"/>
    <property type="match status" value="1"/>
</dbReference>
<comment type="pathway">
    <text evidence="13">Cofactor biosynthesis; thiamine diphosphate biosynthesis; 4-amino-2-methyl-5-diphosphomethylpyrimidine from 5-amino-1-(5-phospho-D-ribosyl)imidazole: step 2/3.</text>
</comment>
<evidence type="ECO:0000256" key="13">
    <source>
        <dbReference type="ARBA" id="ARBA00037917"/>
    </source>
</evidence>
<dbReference type="PANTHER" id="PTHR20858">
    <property type="entry name" value="PHOSPHOMETHYLPYRIMIDINE KINASE"/>
    <property type="match status" value="1"/>
</dbReference>
<evidence type="ECO:0000256" key="4">
    <source>
        <dbReference type="ARBA" id="ARBA00009879"/>
    </source>
</evidence>
<name>A0A1I5XK24_9LACT</name>
<dbReference type="GO" id="GO:0008902">
    <property type="term" value="F:hydroxymethylpyrimidine kinase activity"/>
    <property type="evidence" value="ECO:0007669"/>
    <property type="project" value="UniProtKB-EC"/>
</dbReference>
<dbReference type="Pfam" id="PF08543">
    <property type="entry name" value="Phos_pyr_kin"/>
    <property type="match status" value="1"/>
</dbReference>
<keyword evidence="10 17" id="KW-0418">Kinase</keyword>
<dbReference type="SUPFAM" id="SSF53613">
    <property type="entry name" value="Ribokinase-like"/>
    <property type="match status" value="1"/>
</dbReference>
<keyword evidence="11" id="KW-0067">ATP-binding</keyword>
<dbReference type="NCBIfam" id="TIGR00097">
    <property type="entry name" value="HMP-P_kinase"/>
    <property type="match status" value="1"/>
</dbReference>
<dbReference type="InterPro" id="IPR004399">
    <property type="entry name" value="HMP/HMP-P_kinase_dom"/>
</dbReference>
<comment type="pathway">
    <text evidence="3">Cofactor biosynthesis; thiamine diphosphate biosynthesis; 4-amino-2-methyl-5-diphosphomethylpyrimidine from 5-amino-1-(5-phospho-D-ribosyl)imidazole: step 3/3.</text>
</comment>
<keyword evidence="12" id="KW-0784">Thiamine biosynthesis</keyword>
<organism evidence="17 18">
    <name type="scientific">Desemzia incerta</name>
    <dbReference type="NCBI Taxonomy" id="82801"/>
    <lineage>
        <taxon>Bacteria</taxon>
        <taxon>Bacillati</taxon>
        <taxon>Bacillota</taxon>
        <taxon>Bacilli</taxon>
        <taxon>Lactobacillales</taxon>
        <taxon>Carnobacteriaceae</taxon>
        <taxon>Desemzia</taxon>
    </lineage>
</organism>
<dbReference type="EC" id="2.7.4.7" evidence="6"/>
<evidence type="ECO:0000256" key="10">
    <source>
        <dbReference type="ARBA" id="ARBA00022777"/>
    </source>
</evidence>
<comment type="catalytic activity">
    <reaction evidence="2">
        <text>4-amino-2-methyl-5-(phosphooxymethyl)pyrimidine + ATP = 4-amino-2-methyl-5-(diphosphooxymethyl)pyrimidine + ADP</text>
        <dbReference type="Rhea" id="RHEA:19893"/>
        <dbReference type="ChEBI" id="CHEBI:30616"/>
        <dbReference type="ChEBI" id="CHEBI:57841"/>
        <dbReference type="ChEBI" id="CHEBI:58354"/>
        <dbReference type="ChEBI" id="CHEBI:456216"/>
        <dbReference type="EC" id="2.7.4.7"/>
    </reaction>
</comment>